<dbReference type="SUPFAM" id="SSF47413">
    <property type="entry name" value="lambda repressor-like DNA-binding domains"/>
    <property type="match status" value="1"/>
</dbReference>
<dbReference type="PANTHER" id="PTHR30146:SF153">
    <property type="entry name" value="LACTOSE OPERON REPRESSOR"/>
    <property type="match status" value="1"/>
</dbReference>
<feature type="compositionally biased region" description="Low complexity" evidence="4">
    <location>
        <begin position="334"/>
        <end position="347"/>
    </location>
</feature>
<dbReference type="Gene3D" id="3.40.50.2300">
    <property type="match status" value="2"/>
</dbReference>
<feature type="domain" description="HTH lacI-type" evidence="5">
    <location>
        <begin position="11"/>
        <end position="65"/>
    </location>
</feature>
<dbReference type="InterPro" id="IPR000843">
    <property type="entry name" value="HTH_LacI"/>
</dbReference>
<gene>
    <name evidence="6" type="ORF">AVDCRST_MAG60-2296</name>
</gene>
<reference evidence="6" key="1">
    <citation type="submission" date="2020-02" db="EMBL/GenBank/DDBJ databases">
        <authorList>
            <person name="Meier V. D."/>
        </authorList>
    </citation>
    <scope>NUCLEOTIDE SEQUENCE</scope>
    <source>
        <strain evidence="6">AVDCRST_MAG60</strain>
    </source>
</reference>
<organism evidence="6">
    <name type="scientific">uncultured Nocardioides sp</name>
    <dbReference type="NCBI Taxonomy" id="198441"/>
    <lineage>
        <taxon>Bacteria</taxon>
        <taxon>Bacillati</taxon>
        <taxon>Actinomycetota</taxon>
        <taxon>Actinomycetes</taxon>
        <taxon>Propionibacteriales</taxon>
        <taxon>Nocardioidaceae</taxon>
        <taxon>Nocardioides</taxon>
        <taxon>environmental samples</taxon>
    </lineage>
</organism>
<dbReference type="SUPFAM" id="SSF53822">
    <property type="entry name" value="Periplasmic binding protein-like I"/>
    <property type="match status" value="1"/>
</dbReference>
<feature type="compositionally biased region" description="Basic residues" evidence="4">
    <location>
        <begin position="348"/>
        <end position="362"/>
    </location>
</feature>
<dbReference type="SMART" id="SM00354">
    <property type="entry name" value="HTH_LACI"/>
    <property type="match status" value="1"/>
</dbReference>
<evidence type="ECO:0000256" key="2">
    <source>
        <dbReference type="ARBA" id="ARBA00023125"/>
    </source>
</evidence>
<dbReference type="InterPro" id="IPR046335">
    <property type="entry name" value="LacI/GalR-like_sensor"/>
</dbReference>
<dbReference type="CDD" id="cd01392">
    <property type="entry name" value="HTH_LacI"/>
    <property type="match status" value="1"/>
</dbReference>
<feature type="region of interest" description="Disordered" evidence="4">
    <location>
        <begin position="334"/>
        <end position="362"/>
    </location>
</feature>
<name>A0A6J4PAA8_9ACTN</name>
<evidence type="ECO:0000256" key="1">
    <source>
        <dbReference type="ARBA" id="ARBA00023015"/>
    </source>
</evidence>
<dbReference type="AlphaFoldDB" id="A0A6J4PAA8"/>
<accession>A0A6J4PAA8</accession>
<proteinExistence type="predicted"/>
<dbReference type="InterPro" id="IPR010982">
    <property type="entry name" value="Lambda_DNA-bd_dom_sf"/>
</dbReference>
<dbReference type="GO" id="GO:0003700">
    <property type="term" value="F:DNA-binding transcription factor activity"/>
    <property type="evidence" value="ECO:0007669"/>
    <property type="project" value="TreeGrafter"/>
</dbReference>
<evidence type="ECO:0000259" key="5">
    <source>
        <dbReference type="PROSITE" id="PS50932"/>
    </source>
</evidence>
<dbReference type="EMBL" id="CADCUN010000246">
    <property type="protein sequence ID" value="CAA9404579.1"/>
    <property type="molecule type" value="Genomic_DNA"/>
</dbReference>
<dbReference type="Pfam" id="PF00356">
    <property type="entry name" value="LacI"/>
    <property type="match status" value="1"/>
</dbReference>
<keyword evidence="3" id="KW-0804">Transcription</keyword>
<keyword evidence="2" id="KW-0238">DNA-binding</keyword>
<dbReference type="Gene3D" id="1.10.260.40">
    <property type="entry name" value="lambda repressor-like DNA-binding domains"/>
    <property type="match status" value="1"/>
</dbReference>
<dbReference type="CDD" id="cd06267">
    <property type="entry name" value="PBP1_LacI_sugar_binding-like"/>
    <property type="match status" value="1"/>
</dbReference>
<dbReference type="PROSITE" id="PS00356">
    <property type="entry name" value="HTH_LACI_1"/>
    <property type="match status" value="1"/>
</dbReference>
<dbReference type="InterPro" id="IPR028082">
    <property type="entry name" value="Peripla_BP_I"/>
</dbReference>
<dbReference type="Pfam" id="PF13377">
    <property type="entry name" value="Peripla_BP_3"/>
    <property type="match status" value="1"/>
</dbReference>
<keyword evidence="1" id="KW-0805">Transcription regulation</keyword>
<dbReference type="PANTHER" id="PTHR30146">
    <property type="entry name" value="LACI-RELATED TRANSCRIPTIONAL REPRESSOR"/>
    <property type="match status" value="1"/>
</dbReference>
<evidence type="ECO:0000256" key="4">
    <source>
        <dbReference type="SAM" id="MobiDB-lite"/>
    </source>
</evidence>
<evidence type="ECO:0000313" key="6">
    <source>
        <dbReference type="EMBL" id="CAA9404579.1"/>
    </source>
</evidence>
<evidence type="ECO:0000256" key="3">
    <source>
        <dbReference type="ARBA" id="ARBA00023163"/>
    </source>
</evidence>
<dbReference type="GO" id="GO:0000976">
    <property type="term" value="F:transcription cis-regulatory region binding"/>
    <property type="evidence" value="ECO:0007669"/>
    <property type="project" value="TreeGrafter"/>
</dbReference>
<protein>
    <submittedName>
        <fullName evidence="6">Transcriptional regulator, LacI family</fullName>
    </submittedName>
</protein>
<dbReference type="PROSITE" id="PS50932">
    <property type="entry name" value="HTH_LACI_2"/>
    <property type="match status" value="1"/>
</dbReference>
<sequence>MPDPAPHPAEVNMADVAERAGVSIATVSRALRDVPGVSEPTRERIRAIAHELAYVVSPEASQLSRRQTGRVAVVVPKIDIWYYSAMLASIEQVLREADLDVLVYQVDGERQRSRFFRQLPARRKVDGVALIALPLLAEEEQRLDLLGVHVVVAGGRLRDYPHVRTDDRSAALQAVGHLLSLGHRDIAMIRTSDTAGAARSADVDRTDGYRQSLVQAGIEPRDDYLVTRPLGVLAGADGIDALLALDRPPTAVFAYSDELAISALHRLRERGLRVPDDMSIVSVDGHPMAELFGLSTVGQSVHAQGRLSGEMILAKVRGHVLDETAVVVPPRLVVRRTTAPPSGGPARSRPRRTRPVKRPAAP</sequence>